<gene>
    <name evidence="1" type="ORF">JI435_418660</name>
</gene>
<accession>A0A7U2FCM8</accession>
<keyword evidence="2" id="KW-1185">Reference proteome</keyword>
<proteinExistence type="predicted"/>
<name>A0A7U2FCM8_PHANO</name>
<evidence type="ECO:0000313" key="2">
    <source>
        <dbReference type="Proteomes" id="UP000663193"/>
    </source>
</evidence>
<evidence type="ECO:0000313" key="1">
    <source>
        <dbReference type="EMBL" id="QRD02787.1"/>
    </source>
</evidence>
<dbReference type="VEuPathDB" id="FungiDB:JI435_418660"/>
<organism evidence="1 2">
    <name type="scientific">Phaeosphaeria nodorum (strain SN15 / ATCC MYA-4574 / FGSC 10173)</name>
    <name type="common">Glume blotch fungus</name>
    <name type="synonym">Parastagonospora nodorum</name>
    <dbReference type="NCBI Taxonomy" id="321614"/>
    <lineage>
        <taxon>Eukaryota</taxon>
        <taxon>Fungi</taxon>
        <taxon>Dikarya</taxon>
        <taxon>Ascomycota</taxon>
        <taxon>Pezizomycotina</taxon>
        <taxon>Dothideomycetes</taxon>
        <taxon>Pleosporomycetidae</taxon>
        <taxon>Pleosporales</taxon>
        <taxon>Pleosporineae</taxon>
        <taxon>Phaeosphaeriaceae</taxon>
        <taxon>Parastagonospora</taxon>
    </lineage>
</organism>
<dbReference type="EMBL" id="CP069036">
    <property type="protein sequence ID" value="QRD02787.1"/>
    <property type="molecule type" value="Genomic_DNA"/>
</dbReference>
<sequence length="103" mass="12029">MAELNVAEHDKLRIRTRAANFSADSTSTSQYRTHKTYYTTIDSRHITSHQETHQIVKTIHSVRKVYCKMLNIKQRGGYQYVHLKLPLNLHRGNKRQSCITCIS</sequence>
<dbReference type="Proteomes" id="UP000663193">
    <property type="component" value="Chromosome 14"/>
</dbReference>
<protein>
    <submittedName>
        <fullName evidence="1">Uncharacterized protein</fullName>
    </submittedName>
</protein>
<dbReference type="AlphaFoldDB" id="A0A7U2FCM8"/>
<reference evidence="2" key="1">
    <citation type="journal article" date="2021" name="BMC Genomics">
        <title>Chromosome-level genome assembly and manually-curated proteome of model necrotroph Parastagonospora nodorum Sn15 reveals a genome-wide trove of candidate effector homologs, and redundancy of virulence-related functions within an accessory chromosome.</title>
        <authorList>
            <person name="Bertazzoni S."/>
            <person name="Jones D.A.B."/>
            <person name="Phan H.T."/>
            <person name="Tan K.-C."/>
            <person name="Hane J.K."/>
        </authorList>
    </citation>
    <scope>NUCLEOTIDE SEQUENCE [LARGE SCALE GENOMIC DNA]</scope>
    <source>
        <strain evidence="2">SN15 / ATCC MYA-4574 / FGSC 10173)</strain>
    </source>
</reference>